<dbReference type="InterPro" id="IPR011009">
    <property type="entry name" value="Kinase-like_dom_sf"/>
</dbReference>
<dbReference type="Pfam" id="PF01633">
    <property type="entry name" value="Choline_kinase"/>
    <property type="match status" value="1"/>
</dbReference>
<dbReference type="InterPro" id="IPR052077">
    <property type="entry name" value="CcrZ_PhaseVar_Mediator"/>
</dbReference>
<dbReference type="AlphaFoldDB" id="A0A2X2YCV4"/>
<dbReference type="GO" id="GO:0016301">
    <property type="term" value="F:kinase activity"/>
    <property type="evidence" value="ECO:0007669"/>
    <property type="project" value="UniProtKB-KW"/>
</dbReference>
<keyword evidence="1" id="KW-0418">Kinase</keyword>
<reference evidence="1 2" key="1">
    <citation type="submission" date="2018-06" db="EMBL/GenBank/DDBJ databases">
        <authorList>
            <consortium name="Pathogen Informatics"/>
            <person name="Doyle S."/>
        </authorList>
    </citation>
    <scope>NUCLEOTIDE SEQUENCE [LARGE SCALE GENOMIC DNA]</scope>
    <source>
        <strain evidence="1 2">NCTC13028</strain>
    </source>
</reference>
<keyword evidence="1" id="KW-0808">Transferase</keyword>
<dbReference type="Gene3D" id="3.30.200.20">
    <property type="entry name" value="Phosphorylase Kinase, domain 1"/>
    <property type="match status" value="1"/>
</dbReference>
<protein>
    <submittedName>
        <fullName evidence="1">Choline kinase</fullName>
    </submittedName>
</protein>
<accession>A0A2X2YCV4</accession>
<dbReference type="Proteomes" id="UP000250223">
    <property type="component" value="Unassembled WGS sequence"/>
</dbReference>
<proteinExistence type="predicted"/>
<organism evidence="1 2">
    <name type="scientific">Clostridium cochlearium</name>
    <dbReference type="NCBI Taxonomy" id="1494"/>
    <lineage>
        <taxon>Bacteria</taxon>
        <taxon>Bacillati</taxon>
        <taxon>Bacillota</taxon>
        <taxon>Clostridia</taxon>
        <taxon>Eubacteriales</taxon>
        <taxon>Clostridiaceae</taxon>
        <taxon>Clostridium</taxon>
    </lineage>
</organism>
<dbReference type="CDD" id="cd05151">
    <property type="entry name" value="ChoK-like"/>
    <property type="match status" value="1"/>
</dbReference>
<evidence type="ECO:0000313" key="1">
    <source>
        <dbReference type="EMBL" id="SQB35739.1"/>
    </source>
</evidence>
<dbReference type="RefSeq" id="WP_111921728.1">
    <property type="nucleotide sequence ID" value="NZ_UAWC01000025.1"/>
</dbReference>
<gene>
    <name evidence="1" type="primary">licA</name>
    <name evidence="1" type="ORF">NCTC13028_02139</name>
</gene>
<sequence>MSDNKRKIETNKIKNSISNCLNINENKIYNISPIGGMTNKNYKFTLEDKEYVIRIPGTGTSHMINRLNEKINLNLVSSLDIDAKLIYFDVDNGIKISELIKETETLNKITVKKQCNMILISNLFKKLHKSNIVFNCDFNVFEKIELYENILKEMKGEFFTDYDKVKVKILKLKDALNEMNIKKYPCHNDTVSENFIKSGKGKIHLIDWEYSGMNDPVWDISAYFLESEFNKEEEEMFLDIYFNENVDKSIKERIFIYKILQDLLWSIWTSIKECEGDDFGSYGIDRYNRAKCNLELLEK</sequence>
<dbReference type="SUPFAM" id="SSF56112">
    <property type="entry name" value="Protein kinase-like (PK-like)"/>
    <property type="match status" value="1"/>
</dbReference>
<dbReference type="PANTHER" id="PTHR40086:SF1">
    <property type="entry name" value="CELL CYCLE REGULATOR CCRZ"/>
    <property type="match status" value="1"/>
</dbReference>
<name>A0A2X2YCV4_CLOCO</name>
<evidence type="ECO:0000313" key="2">
    <source>
        <dbReference type="Proteomes" id="UP000250223"/>
    </source>
</evidence>
<dbReference type="EMBL" id="UAWC01000025">
    <property type="protein sequence ID" value="SQB35739.1"/>
    <property type="molecule type" value="Genomic_DNA"/>
</dbReference>
<dbReference type="Gene3D" id="3.90.1200.10">
    <property type="match status" value="1"/>
</dbReference>
<dbReference type="PANTHER" id="PTHR40086">
    <property type="entry name" value="PHOSPHOTRANSFERASE YTMP-RELATED"/>
    <property type="match status" value="1"/>
</dbReference>